<reference evidence="6 7" key="1">
    <citation type="submission" date="2021-08" db="EMBL/GenBank/DDBJ databases">
        <authorList>
            <person name="Tuo L."/>
        </authorList>
    </citation>
    <scope>NUCLEOTIDE SEQUENCE [LARGE SCALE GENOMIC DNA]</scope>
    <source>
        <strain evidence="6 7">JCM 31229</strain>
    </source>
</reference>
<feature type="domain" description="HpaB/PvcC/4-BUDH C-terminal" evidence="4">
    <location>
        <begin position="281"/>
        <end position="480"/>
    </location>
</feature>
<name>A0ABS7PNT3_9SPHN</name>
<dbReference type="Gene3D" id="1.20.140.10">
    <property type="entry name" value="Butyryl-CoA Dehydrogenase, subunit A, domain 3"/>
    <property type="match status" value="1"/>
</dbReference>
<evidence type="ECO:0000313" key="7">
    <source>
        <dbReference type="Proteomes" id="UP000706039"/>
    </source>
</evidence>
<dbReference type="Pfam" id="PF03241">
    <property type="entry name" value="HpaB"/>
    <property type="match status" value="1"/>
</dbReference>
<dbReference type="InterPro" id="IPR046373">
    <property type="entry name" value="Acyl-CoA_Oxase/DH_mid-dom_sf"/>
</dbReference>
<evidence type="ECO:0000259" key="4">
    <source>
        <dbReference type="Pfam" id="PF03241"/>
    </source>
</evidence>
<dbReference type="InterPro" id="IPR024674">
    <property type="entry name" value="HpaB/PvcC/4-BUDH_N"/>
</dbReference>
<evidence type="ECO:0000313" key="6">
    <source>
        <dbReference type="EMBL" id="MBY8821669.1"/>
    </source>
</evidence>
<sequence>MNRGVKTGADHIESLRDGRAVYLDGQRVEDVTVHPAFRNIVRSAAALYDYQADPANLEAMTFASPSSGRRVGRSWQLPGNYEEMVVRRRALTRWAELHGGFLGRSPDHVASALAGQYAGLARLQAYDEGGARNLADYFEYARDNDLFLTYVIINPQVNRGLSTSEQVADDVIMRVVDEDGEGITVRGAKMLGTSTIVANEVFVANLQPLRPGEEDYAVSFALPMNAKGLKIVSRKSFEASAVSLFDNPLAARFDENDAVVYFDDVKVPWERVFVNRNVAMARAQFHETAGHVAQNYQAQIRLMVKLRFLAGIARRIAETIGTIQMPPVQTMLGKLASDAAVVEALVQGMEASGEMHGTAYMPNRHLVYAAQVFTQELYAGFVNTVRELAGGSLIMLPSSARDYGNPEIATIHDLLQQSPAGSPRDRVKFLKLAWDALGSEFAGRHGQYEMFYAGAQFVTRGHSFRTYDWAGAGRLVDGLLDGYDLTGSLVAERA</sequence>
<evidence type="ECO:0000259" key="5">
    <source>
        <dbReference type="Pfam" id="PF11794"/>
    </source>
</evidence>
<protein>
    <submittedName>
        <fullName evidence="6">4-hydroxyphenylacetate 3-monooxygenase</fullName>
    </submittedName>
</protein>
<dbReference type="Gene3D" id="1.10.3140.10">
    <property type="entry name" value="4-hydroxybutyryl-coa dehydratase, domain 1"/>
    <property type="match status" value="1"/>
</dbReference>
<keyword evidence="3" id="KW-0560">Oxidoreductase</keyword>
<dbReference type="Pfam" id="PF11794">
    <property type="entry name" value="HpaB_N"/>
    <property type="match status" value="1"/>
</dbReference>
<feature type="domain" description="HpaB/PvcC/4-BUDH N-terminal" evidence="5">
    <location>
        <begin position="7"/>
        <end position="274"/>
    </location>
</feature>
<dbReference type="PIRSF" id="PIRSF000331">
    <property type="entry name" value="HpaA_HpaB"/>
    <property type="match status" value="1"/>
</dbReference>
<proteinExistence type="predicted"/>
<dbReference type="InterPro" id="IPR036250">
    <property type="entry name" value="AcylCo_DH-like_C"/>
</dbReference>
<keyword evidence="1" id="KW-0285">Flavoprotein</keyword>
<keyword evidence="2" id="KW-0274">FAD</keyword>
<dbReference type="SUPFAM" id="SSF47203">
    <property type="entry name" value="Acyl-CoA dehydrogenase C-terminal domain-like"/>
    <property type="match status" value="1"/>
</dbReference>
<dbReference type="InterPro" id="IPR009100">
    <property type="entry name" value="AcylCoA_DH/oxidase_NM_dom_sf"/>
</dbReference>
<organism evidence="6 7">
    <name type="scientific">Sphingomonas colocasiae</name>
    <dbReference type="NCBI Taxonomy" id="1848973"/>
    <lineage>
        <taxon>Bacteria</taxon>
        <taxon>Pseudomonadati</taxon>
        <taxon>Pseudomonadota</taxon>
        <taxon>Alphaproteobacteria</taxon>
        <taxon>Sphingomonadales</taxon>
        <taxon>Sphingomonadaceae</taxon>
        <taxon>Sphingomonas</taxon>
    </lineage>
</organism>
<dbReference type="Gene3D" id="2.40.110.10">
    <property type="entry name" value="Butyryl-CoA Dehydrogenase, subunit A, domain 2"/>
    <property type="match status" value="1"/>
</dbReference>
<keyword evidence="7" id="KW-1185">Reference proteome</keyword>
<accession>A0ABS7PNT3</accession>
<dbReference type="EMBL" id="JAINVV010000003">
    <property type="protein sequence ID" value="MBY8821669.1"/>
    <property type="molecule type" value="Genomic_DNA"/>
</dbReference>
<dbReference type="Proteomes" id="UP000706039">
    <property type="component" value="Unassembled WGS sequence"/>
</dbReference>
<gene>
    <name evidence="6" type="ORF">K7G82_05155</name>
</gene>
<evidence type="ECO:0000256" key="1">
    <source>
        <dbReference type="ARBA" id="ARBA00022630"/>
    </source>
</evidence>
<evidence type="ECO:0000256" key="3">
    <source>
        <dbReference type="ARBA" id="ARBA00023002"/>
    </source>
</evidence>
<comment type="caution">
    <text evidence="6">The sequence shown here is derived from an EMBL/GenBank/DDBJ whole genome shotgun (WGS) entry which is preliminary data.</text>
</comment>
<dbReference type="RefSeq" id="WP_222988766.1">
    <property type="nucleotide sequence ID" value="NZ_JAINVV010000003.1"/>
</dbReference>
<dbReference type="PANTHER" id="PTHR36117">
    <property type="entry name" value="4-HYDROXYPHENYLACETATE 3-MONOOXYGENASE-RELATED"/>
    <property type="match status" value="1"/>
</dbReference>
<dbReference type="InterPro" id="IPR004925">
    <property type="entry name" value="HpaB/PvcC/4-BUDH"/>
</dbReference>
<dbReference type="SUPFAM" id="SSF56645">
    <property type="entry name" value="Acyl-CoA dehydrogenase NM domain-like"/>
    <property type="match status" value="1"/>
</dbReference>
<evidence type="ECO:0000256" key="2">
    <source>
        <dbReference type="ARBA" id="ARBA00022827"/>
    </source>
</evidence>
<dbReference type="PANTHER" id="PTHR36117:SF3">
    <property type="entry name" value="4-HYDROXYPHENYLACETATE 3-MONOOXYGENASE-RELATED"/>
    <property type="match status" value="1"/>
</dbReference>
<dbReference type="InterPro" id="IPR024719">
    <property type="entry name" value="HpaB/PvcC/4-BUDH_C"/>
</dbReference>